<dbReference type="Proteomes" id="UP000194159">
    <property type="component" value="Plasmid pRetNXC12e"/>
</dbReference>
<evidence type="ECO:0000259" key="2">
    <source>
        <dbReference type="PROSITE" id="PS50943"/>
    </source>
</evidence>
<feature type="domain" description="HTH cro/C1-type" evidence="2">
    <location>
        <begin position="38"/>
        <end position="92"/>
    </location>
</feature>
<dbReference type="Gene3D" id="1.10.260.40">
    <property type="entry name" value="lambda repressor-like DNA-binding domains"/>
    <property type="match status" value="1"/>
</dbReference>
<accession>A0AAN1BNS7</accession>
<sequence length="161" mass="18075">MKRHAAVRVRPSRPARTEQPNVAPESVHPVDRHVGQQIRIRRMQSNVSLGDLGAGIGVSLQQVQKYESGKNRVSASMLYELANCLKIPVSRFFEGLPDPETTEDQQFSTEIDEKIAYISTAQGRRLIEDVLLLSPRVRSRVVALVSSLVDDELEEQKNVSR</sequence>
<evidence type="ECO:0000256" key="1">
    <source>
        <dbReference type="SAM" id="MobiDB-lite"/>
    </source>
</evidence>
<reference evidence="3 4" key="1">
    <citation type="submission" date="2017-04" db="EMBL/GenBank/DDBJ databases">
        <title>Complete genome sequences of Rhizobium genomic linages associated to common bean (phaseolus vulgaris).</title>
        <authorList>
            <person name="Santamaria R.I."/>
            <person name="Bustos P."/>
            <person name="Perez-Carrascal O."/>
            <person name="Martinez-Flores I."/>
            <person name="Juarez S."/>
            <person name="Lozano L."/>
            <person name="Miranda F."/>
            <person name="Vinuesa P."/>
            <person name="Martinez-Romero E."/>
            <person name="Cevallos M.A."/>
            <person name="Romero D."/>
            <person name="Davila G."/>
            <person name="Gonzalez V."/>
        </authorList>
    </citation>
    <scope>NUCLEOTIDE SEQUENCE [LARGE SCALE GENOMIC DNA]</scope>
    <source>
        <strain evidence="3 4">NXC12</strain>
        <plasmid evidence="4">pretnxc12e</plasmid>
    </source>
</reference>
<dbReference type="SUPFAM" id="SSF47413">
    <property type="entry name" value="lambda repressor-like DNA-binding domains"/>
    <property type="match status" value="1"/>
</dbReference>
<protein>
    <submittedName>
        <fullName evidence="3">Transcriptional regulator protein</fullName>
    </submittedName>
</protein>
<dbReference type="CDD" id="cd00093">
    <property type="entry name" value="HTH_XRE"/>
    <property type="match status" value="1"/>
</dbReference>
<evidence type="ECO:0000313" key="4">
    <source>
        <dbReference type="Proteomes" id="UP000194159"/>
    </source>
</evidence>
<proteinExistence type="predicted"/>
<name>A0AAN1BNS7_RHIET</name>
<dbReference type="SMART" id="SM00530">
    <property type="entry name" value="HTH_XRE"/>
    <property type="match status" value="1"/>
</dbReference>
<dbReference type="InterPro" id="IPR001387">
    <property type="entry name" value="Cro/C1-type_HTH"/>
</dbReference>
<evidence type="ECO:0000313" key="3">
    <source>
        <dbReference type="EMBL" id="ARQ13847.1"/>
    </source>
</evidence>
<dbReference type="AlphaFoldDB" id="A0AAN1BNS7"/>
<geneLocation type="plasmid" evidence="4">
    <name>pretnxc12e</name>
</geneLocation>
<gene>
    <name evidence="3" type="ORF">NXC12_PE00251</name>
</gene>
<dbReference type="GO" id="GO:0003677">
    <property type="term" value="F:DNA binding"/>
    <property type="evidence" value="ECO:0007669"/>
    <property type="project" value="InterPro"/>
</dbReference>
<dbReference type="EMBL" id="CP020911">
    <property type="protein sequence ID" value="ARQ13847.1"/>
    <property type="molecule type" value="Genomic_DNA"/>
</dbReference>
<organism evidence="3 4">
    <name type="scientific">Rhizobium etli</name>
    <dbReference type="NCBI Taxonomy" id="29449"/>
    <lineage>
        <taxon>Bacteria</taxon>
        <taxon>Pseudomonadati</taxon>
        <taxon>Pseudomonadota</taxon>
        <taxon>Alphaproteobacteria</taxon>
        <taxon>Hyphomicrobiales</taxon>
        <taxon>Rhizobiaceae</taxon>
        <taxon>Rhizobium/Agrobacterium group</taxon>
        <taxon>Rhizobium</taxon>
    </lineage>
</organism>
<dbReference type="InterPro" id="IPR010982">
    <property type="entry name" value="Lambda_DNA-bd_dom_sf"/>
</dbReference>
<feature type="region of interest" description="Disordered" evidence="1">
    <location>
        <begin position="1"/>
        <end position="29"/>
    </location>
</feature>
<feature type="compositionally biased region" description="Basic residues" evidence="1">
    <location>
        <begin position="1"/>
        <end position="13"/>
    </location>
</feature>
<keyword evidence="3" id="KW-0614">Plasmid</keyword>
<dbReference type="Pfam" id="PF01381">
    <property type="entry name" value="HTH_3"/>
    <property type="match status" value="1"/>
</dbReference>
<dbReference type="RefSeq" id="WP_086084172.1">
    <property type="nucleotide sequence ID" value="NZ_CP020911.1"/>
</dbReference>
<dbReference type="PROSITE" id="PS50943">
    <property type="entry name" value="HTH_CROC1"/>
    <property type="match status" value="1"/>
</dbReference>